<dbReference type="EMBL" id="CP097331">
    <property type="protein sequence ID" value="URF06282.1"/>
    <property type="molecule type" value="Genomic_DNA"/>
</dbReference>
<name>A0AAE9L2U9_9BURK</name>
<evidence type="ECO:0000313" key="3">
    <source>
        <dbReference type="EMBL" id="URF06282.1"/>
    </source>
</evidence>
<evidence type="ECO:0000256" key="1">
    <source>
        <dbReference type="SAM" id="MobiDB-lite"/>
    </source>
</evidence>
<dbReference type="KEGG" id="ccam:M5D45_24530"/>
<dbReference type="Proteomes" id="UP001056132">
    <property type="component" value="Chromosome 2"/>
</dbReference>
<evidence type="ECO:0000313" key="4">
    <source>
        <dbReference type="Proteomes" id="UP000318943"/>
    </source>
</evidence>
<reference evidence="2 4" key="1">
    <citation type="submission" date="2019-05" db="EMBL/GenBank/DDBJ databases">
        <title>Whole genome sequence analysis of Cupriavidus campinensis S14E4C strain.</title>
        <authorList>
            <person name="Abbaszade G."/>
            <person name="Szabo A."/>
            <person name="Toumi M."/>
            <person name="Toth E."/>
        </authorList>
    </citation>
    <scope>NUCLEOTIDE SEQUENCE [LARGE SCALE GENOMIC DNA]</scope>
    <source>
        <strain evidence="2 4">S14E4C</strain>
    </source>
</reference>
<reference evidence="3" key="2">
    <citation type="journal article" date="2022" name="Microbiol. Resour. Announc.">
        <title>Genome Sequence of Cupriavidus campinensis Strain G5, a Member of a Bacterial Consortium Capable of Polyethylene Degradation.</title>
        <authorList>
            <person name="Schneider B."/>
            <person name="Pfeiffer F."/>
            <person name="Dyall-Smith M."/>
            <person name="Kunte H.J."/>
        </authorList>
    </citation>
    <scope>NUCLEOTIDE SEQUENCE</scope>
    <source>
        <strain evidence="3">G5</strain>
    </source>
</reference>
<feature type="compositionally biased region" description="Basic and acidic residues" evidence="1">
    <location>
        <begin position="92"/>
        <end position="109"/>
    </location>
</feature>
<dbReference type="EMBL" id="VCIZ01000007">
    <property type="protein sequence ID" value="TSP12062.1"/>
    <property type="molecule type" value="Genomic_DNA"/>
</dbReference>
<evidence type="ECO:0000313" key="2">
    <source>
        <dbReference type="EMBL" id="TSP12062.1"/>
    </source>
</evidence>
<feature type="region of interest" description="Disordered" evidence="1">
    <location>
        <begin position="179"/>
        <end position="200"/>
    </location>
</feature>
<reference evidence="3" key="3">
    <citation type="submission" date="2022-05" db="EMBL/GenBank/DDBJ databases">
        <authorList>
            <person name="Kunte H.-J."/>
        </authorList>
    </citation>
    <scope>NUCLEOTIDE SEQUENCE</scope>
    <source>
        <strain evidence="3">G5</strain>
    </source>
</reference>
<feature type="region of interest" description="Disordered" evidence="1">
    <location>
        <begin position="1"/>
        <end position="129"/>
    </location>
</feature>
<gene>
    <name evidence="2" type="ORF">FGG12_13655</name>
    <name evidence="3" type="ORF">M5D45_24530</name>
</gene>
<feature type="compositionally biased region" description="Pro residues" evidence="1">
    <location>
        <begin position="61"/>
        <end position="76"/>
    </location>
</feature>
<feature type="region of interest" description="Disordered" evidence="1">
    <location>
        <begin position="222"/>
        <end position="280"/>
    </location>
</feature>
<dbReference type="RefSeq" id="WP_144198215.1">
    <property type="nucleotide sequence ID" value="NZ_CP043441.1"/>
</dbReference>
<dbReference type="AlphaFoldDB" id="A0AAE9L2U9"/>
<sequence length="427" mass="46392">MATRTKALPATGSPEPHTTARDTTRPARTRTRTGKDRDCMDRDRVDLDPDHKLDPSLAPAALPPANAPGHPLPPAPTRGSEDFPGIGDGEVVTDRRPRIVGDRQFDPRLDLPLPSDDAHSPRPSRRHRERMARRLGDLAHLSGVETLRGRQIVASGLSATPRQDLPILHDWLRPVDGQGQAGQAVDVTSSRPTAPELSTDEVERQIAAVYWDALCVRSGLRPAATGERPSTSPTAEPPADDAPRRRRTLHARQPAAHARTDEGESYAPVSKAEVEKSMRRLQRQLQSANVPWDTSPVNVVLVANRAGHKGWVEGRTAPRDRTLERAPVDVASRNGEARRDTTEAVRGAPVASVGHCVASHDPASGTLLLHLISIHLTPTPNGSLERREVVRSWRIPAAPSPSHPGPDSFDRIAKVLDMVFARVGPRG</sequence>
<accession>A0AAE9L2U9</accession>
<feature type="compositionally biased region" description="Basic and acidic residues" evidence="1">
    <location>
        <begin position="33"/>
        <end position="54"/>
    </location>
</feature>
<keyword evidence="4" id="KW-1185">Reference proteome</keyword>
<protein>
    <submittedName>
        <fullName evidence="3">Uncharacterized protein</fullName>
    </submittedName>
</protein>
<organism evidence="3 5">
    <name type="scientific">Cupriavidus campinensis</name>
    <dbReference type="NCBI Taxonomy" id="151783"/>
    <lineage>
        <taxon>Bacteria</taxon>
        <taxon>Pseudomonadati</taxon>
        <taxon>Pseudomonadota</taxon>
        <taxon>Betaproteobacteria</taxon>
        <taxon>Burkholderiales</taxon>
        <taxon>Burkholderiaceae</taxon>
        <taxon>Cupriavidus</taxon>
    </lineage>
</organism>
<proteinExistence type="predicted"/>
<evidence type="ECO:0000313" key="5">
    <source>
        <dbReference type="Proteomes" id="UP001056132"/>
    </source>
</evidence>
<dbReference type="Proteomes" id="UP000318943">
    <property type="component" value="Unassembled WGS sequence"/>
</dbReference>